<organism evidence="1 2">
    <name type="scientific">Chromobacterium violaceum</name>
    <dbReference type="NCBI Taxonomy" id="536"/>
    <lineage>
        <taxon>Bacteria</taxon>
        <taxon>Pseudomonadati</taxon>
        <taxon>Pseudomonadota</taxon>
        <taxon>Betaproteobacteria</taxon>
        <taxon>Neisseriales</taxon>
        <taxon>Chromobacteriaceae</taxon>
        <taxon>Chromobacterium</taxon>
    </lineage>
</organism>
<dbReference type="Proteomes" id="UP000196342">
    <property type="component" value="Unassembled WGS sequence"/>
</dbReference>
<protein>
    <submittedName>
        <fullName evidence="1">Uncharacterized protein</fullName>
    </submittedName>
</protein>
<gene>
    <name evidence="1" type="ORF">CBW21_17490</name>
</gene>
<name>A0A202B5S6_CHRVL</name>
<sequence>MTAIVKIKGIPLPLGGATYIVPPLNLGALEQLQDRLANFSGGIDASSVGTVLDAAHAALIRNYPDLTRERVAELIDVANMGEVMEAVMDVSGLKRQAFETEGQSSGEA</sequence>
<comment type="caution">
    <text evidence="1">The sequence shown here is derived from an EMBL/GenBank/DDBJ whole genome shotgun (WGS) entry which is preliminary data.</text>
</comment>
<dbReference type="RefSeq" id="WP_087698461.1">
    <property type="nucleotide sequence ID" value="NZ_NHOO01000016.1"/>
</dbReference>
<evidence type="ECO:0000313" key="1">
    <source>
        <dbReference type="EMBL" id="OVE46690.1"/>
    </source>
</evidence>
<dbReference type="AlphaFoldDB" id="A0A202B5S6"/>
<proteinExistence type="predicted"/>
<dbReference type="EMBL" id="NHOO01000016">
    <property type="protein sequence ID" value="OVE46690.1"/>
    <property type="molecule type" value="Genomic_DNA"/>
</dbReference>
<reference evidence="1 2" key="1">
    <citation type="submission" date="2017-05" db="EMBL/GenBank/DDBJ databases">
        <title>Chromobacterium violaceum GHPS1 isolated from Hydrocarbon polluted soil in French Guiana display an awesome secondary metabolite arsenal and a battery of drug and heavy-metal-resistance and detoxification of xenobiotics proteins.</title>
        <authorList>
            <person name="Belbahri L."/>
        </authorList>
    </citation>
    <scope>NUCLEOTIDE SEQUENCE [LARGE SCALE GENOMIC DNA]</scope>
    <source>
        <strain evidence="1 2">GHPS1</strain>
    </source>
</reference>
<keyword evidence="2" id="KW-1185">Reference proteome</keyword>
<accession>A0A202B5S6</accession>
<evidence type="ECO:0000313" key="2">
    <source>
        <dbReference type="Proteomes" id="UP000196342"/>
    </source>
</evidence>